<keyword evidence="1" id="KW-1133">Transmembrane helix</keyword>
<dbReference type="OrthoDB" id="4869011at2"/>
<evidence type="ECO:0000256" key="1">
    <source>
        <dbReference type="SAM" id="Phobius"/>
    </source>
</evidence>
<proteinExistence type="predicted"/>
<dbReference type="Proteomes" id="UP000030013">
    <property type="component" value="Unassembled WGS sequence"/>
</dbReference>
<protein>
    <submittedName>
        <fullName evidence="2">Uncharacterized protein</fullName>
    </submittedName>
</protein>
<feature type="transmembrane region" description="Helical" evidence="1">
    <location>
        <begin position="58"/>
        <end position="77"/>
    </location>
</feature>
<keyword evidence="3" id="KW-1185">Reference proteome</keyword>
<feature type="transmembrane region" description="Helical" evidence="1">
    <location>
        <begin position="30"/>
        <end position="46"/>
    </location>
</feature>
<dbReference type="EMBL" id="AVPL01000019">
    <property type="protein sequence ID" value="KGN41365.1"/>
    <property type="molecule type" value="Genomic_DNA"/>
</dbReference>
<keyword evidence="1" id="KW-0472">Membrane</keyword>
<feature type="transmembrane region" description="Helical" evidence="1">
    <location>
        <begin position="83"/>
        <end position="102"/>
    </location>
</feature>
<organism evidence="2 3">
    <name type="scientific">Knoellia aerolata DSM 18566</name>
    <dbReference type="NCBI Taxonomy" id="1385519"/>
    <lineage>
        <taxon>Bacteria</taxon>
        <taxon>Bacillati</taxon>
        <taxon>Actinomycetota</taxon>
        <taxon>Actinomycetes</taxon>
        <taxon>Micrococcales</taxon>
        <taxon>Intrasporangiaceae</taxon>
        <taxon>Knoellia</taxon>
    </lineage>
</organism>
<gene>
    <name evidence="2" type="ORF">N801_07970</name>
</gene>
<comment type="caution">
    <text evidence="2">The sequence shown here is derived from an EMBL/GenBank/DDBJ whole genome shotgun (WGS) entry which is preliminary data.</text>
</comment>
<dbReference type="eggNOG" id="ENOG50323UE">
    <property type="taxonomic scope" value="Bacteria"/>
</dbReference>
<evidence type="ECO:0000313" key="2">
    <source>
        <dbReference type="EMBL" id="KGN41365.1"/>
    </source>
</evidence>
<evidence type="ECO:0000313" key="3">
    <source>
        <dbReference type="Proteomes" id="UP000030013"/>
    </source>
</evidence>
<dbReference type="RefSeq" id="WP_035936621.1">
    <property type="nucleotide sequence ID" value="NZ_AVPL01000019.1"/>
</dbReference>
<keyword evidence="1" id="KW-0812">Transmembrane</keyword>
<sequence>MGSLLFLAIGIPYVGFVINGEMPFVEDERGMSAVGLILGAAAYLVLRKGDPLDRVGKLEAAVAIVSLALGLAALAFAETAAAAALLATFMGSLVVLWAVELVDHAGWVRHGTPTRPVAHG</sequence>
<dbReference type="AlphaFoldDB" id="A0A0A0JVB3"/>
<accession>A0A0A0JVB3</accession>
<name>A0A0A0JVB3_9MICO</name>
<reference evidence="2 3" key="1">
    <citation type="submission" date="2013-08" db="EMBL/GenBank/DDBJ databases">
        <title>The genome sequence of Knoellia aerolata.</title>
        <authorList>
            <person name="Zhu W."/>
            <person name="Wang G."/>
        </authorList>
    </citation>
    <scope>NUCLEOTIDE SEQUENCE [LARGE SCALE GENOMIC DNA]</scope>
    <source>
        <strain evidence="2 3">DSM 18566</strain>
    </source>
</reference>